<dbReference type="OrthoDB" id="9789934at2"/>
<keyword evidence="9 17" id="KW-0067">ATP-binding</keyword>
<evidence type="ECO:0000256" key="6">
    <source>
        <dbReference type="ARBA" id="ARBA00022692"/>
    </source>
</evidence>
<keyword evidence="18" id="KW-0479">Metal-binding</keyword>
<dbReference type="GO" id="GO:0008654">
    <property type="term" value="P:phospholipid biosynthetic process"/>
    <property type="evidence" value="ECO:0007669"/>
    <property type="project" value="UniProtKB-KW"/>
</dbReference>
<evidence type="ECO:0000256" key="20">
    <source>
        <dbReference type="SAM" id="Phobius"/>
    </source>
</evidence>
<dbReference type="GO" id="GO:0046872">
    <property type="term" value="F:metal ion binding"/>
    <property type="evidence" value="ECO:0007669"/>
    <property type="project" value="UniProtKB-KW"/>
</dbReference>
<feature type="compositionally biased region" description="Pro residues" evidence="19">
    <location>
        <begin position="1"/>
        <end position="12"/>
    </location>
</feature>
<evidence type="ECO:0000256" key="17">
    <source>
        <dbReference type="PIRSR" id="PIRSR600829-3"/>
    </source>
</evidence>
<keyword evidence="18" id="KW-0460">Magnesium</keyword>
<dbReference type="Gene3D" id="1.10.287.3610">
    <property type="match status" value="1"/>
</dbReference>
<dbReference type="EMBL" id="CP022163">
    <property type="protein sequence ID" value="ATB26909.1"/>
    <property type="molecule type" value="Genomic_DNA"/>
</dbReference>
<comment type="cofactor">
    <cofactor evidence="18">
        <name>Mg(2+)</name>
        <dbReference type="ChEBI" id="CHEBI:18420"/>
    </cofactor>
    <text evidence="18">Mn(2+), Zn(2+), Cd(2+) and Co(2+) support activity to lesser extents.</text>
</comment>
<evidence type="ECO:0000256" key="5">
    <source>
        <dbReference type="ARBA" id="ARBA00022679"/>
    </source>
</evidence>
<dbReference type="Proteomes" id="UP000217289">
    <property type="component" value="Chromosome"/>
</dbReference>
<evidence type="ECO:0000256" key="3">
    <source>
        <dbReference type="ARBA" id="ARBA00022475"/>
    </source>
</evidence>
<protein>
    <submittedName>
        <fullName evidence="21">Diacylglycerol kinase</fullName>
    </submittedName>
</protein>
<evidence type="ECO:0000313" key="21">
    <source>
        <dbReference type="EMBL" id="ATB26909.1"/>
    </source>
</evidence>
<dbReference type="GO" id="GO:0005524">
    <property type="term" value="F:ATP binding"/>
    <property type="evidence" value="ECO:0007669"/>
    <property type="project" value="UniProtKB-KW"/>
</dbReference>
<feature type="transmembrane region" description="Helical" evidence="20">
    <location>
        <begin position="179"/>
        <end position="202"/>
    </location>
</feature>
<feature type="binding site" evidence="17">
    <location>
        <begin position="112"/>
        <end position="113"/>
    </location>
    <ligand>
        <name>ATP</name>
        <dbReference type="ChEBI" id="CHEBI:30616"/>
    </ligand>
</feature>
<dbReference type="PANTHER" id="PTHR34299:SF1">
    <property type="entry name" value="DIACYLGLYCEROL KINASE"/>
    <property type="match status" value="1"/>
</dbReference>
<evidence type="ECO:0000256" key="7">
    <source>
        <dbReference type="ARBA" id="ARBA00022741"/>
    </source>
</evidence>
<evidence type="ECO:0000256" key="19">
    <source>
        <dbReference type="SAM" id="MobiDB-lite"/>
    </source>
</evidence>
<evidence type="ECO:0000256" key="9">
    <source>
        <dbReference type="ARBA" id="ARBA00022840"/>
    </source>
</evidence>
<feature type="binding site" evidence="18">
    <location>
        <position position="94"/>
    </location>
    <ligand>
        <name>a divalent metal cation</name>
        <dbReference type="ChEBI" id="CHEBI:60240"/>
    </ligand>
</feature>
<evidence type="ECO:0000256" key="8">
    <source>
        <dbReference type="ARBA" id="ARBA00022777"/>
    </source>
</evidence>
<feature type="active site" description="Proton acceptor" evidence="15">
    <location>
        <position position="87"/>
    </location>
</feature>
<dbReference type="PANTHER" id="PTHR34299">
    <property type="entry name" value="DIACYLGLYCEROL KINASE"/>
    <property type="match status" value="1"/>
</dbReference>
<evidence type="ECO:0000256" key="18">
    <source>
        <dbReference type="PIRSR" id="PIRSR600829-4"/>
    </source>
</evidence>
<dbReference type="InterPro" id="IPR036945">
    <property type="entry name" value="DAGK_sf"/>
</dbReference>
<evidence type="ECO:0000256" key="12">
    <source>
        <dbReference type="ARBA" id="ARBA00023136"/>
    </source>
</evidence>
<dbReference type="RefSeq" id="WP_095975787.1">
    <property type="nucleotide sequence ID" value="NZ_CP022163.1"/>
</dbReference>
<dbReference type="GO" id="GO:0005886">
    <property type="term" value="C:plasma membrane"/>
    <property type="evidence" value="ECO:0007669"/>
    <property type="project" value="UniProtKB-SubCell"/>
</dbReference>
<feature type="binding site" evidence="16">
    <location>
        <position position="87"/>
    </location>
    <ligand>
        <name>substrate</name>
    </ligand>
</feature>
<keyword evidence="3" id="KW-1003">Cell membrane</keyword>
<feature type="transmembrane region" description="Helical" evidence="20">
    <location>
        <begin position="74"/>
        <end position="93"/>
    </location>
</feature>
<dbReference type="Pfam" id="PF01219">
    <property type="entry name" value="DAGK_prokar"/>
    <property type="match status" value="1"/>
</dbReference>
<evidence type="ECO:0000256" key="14">
    <source>
        <dbReference type="ARBA" id="ARBA00023264"/>
    </source>
</evidence>
<feature type="binding site" evidence="17">
    <location>
        <position position="94"/>
    </location>
    <ligand>
        <name>ATP</name>
        <dbReference type="ChEBI" id="CHEBI:30616"/>
    </ligand>
</feature>
<keyword evidence="11" id="KW-0443">Lipid metabolism</keyword>
<keyword evidence="13" id="KW-0594">Phospholipid biosynthesis</keyword>
<organism evidence="21 22">
    <name type="scientific">Melittangium boletus DSM 14713</name>
    <dbReference type="NCBI Taxonomy" id="1294270"/>
    <lineage>
        <taxon>Bacteria</taxon>
        <taxon>Pseudomonadati</taxon>
        <taxon>Myxococcota</taxon>
        <taxon>Myxococcia</taxon>
        <taxon>Myxococcales</taxon>
        <taxon>Cystobacterineae</taxon>
        <taxon>Archangiaceae</taxon>
        <taxon>Melittangium</taxon>
    </lineage>
</organism>
<evidence type="ECO:0000256" key="2">
    <source>
        <dbReference type="ARBA" id="ARBA00005967"/>
    </source>
</evidence>
<evidence type="ECO:0000256" key="4">
    <source>
        <dbReference type="ARBA" id="ARBA00022516"/>
    </source>
</evidence>
<proteinExistence type="inferred from homology"/>
<comment type="similarity">
    <text evidence="2">Belongs to the bacterial diacylglycerol kinase family.</text>
</comment>
<feature type="region of interest" description="Disordered" evidence="19">
    <location>
        <begin position="1"/>
        <end position="21"/>
    </location>
</feature>
<name>A0A286NV26_9BACT</name>
<dbReference type="GO" id="GO:0016301">
    <property type="term" value="F:kinase activity"/>
    <property type="evidence" value="ECO:0007669"/>
    <property type="project" value="UniProtKB-KW"/>
</dbReference>
<gene>
    <name evidence="21" type="ORF">MEBOL_000344</name>
</gene>
<keyword evidence="10 20" id="KW-1133">Transmembrane helix</keyword>
<dbReference type="PROSITE" id="PS01069">
    <property type="entry name" value="DAGK_PROKAR"/>
    <property type="match status" value="1"/>
</dbReference>
<accession>A0A286NV26</accession>
<sequence>MSSPVPSSPPPSEKPRPPAYASQGGAGMLASFRHAWNGLIHTAVHQRNMRVHLVSALLVGLVGSGIPLGLAEKVTLIFCVLLIFFAEILNSALEHLVDLATRHFDEKARLTKDAAAAGVLVLAIGTVVIFAAILVHNWETVASSGPQIARQVALGLPLALCVMVLVLPQPRSAWVDRLAFLGGALLLGVLATYTVSSVFTAMNGGLLVIAGSAARQRRLERTTPQPAGALEG</sequence>
<feature type="transmembrane region" description="Helical" evidence="20">
    <location>
        <begin position="148"/>
        <end position="167"/>
    </location>
</feature>
<evidence type="ECO:0000313" key="22">
    <source>
        <dbReference type="Proteomes" id="UP000217289"/>
    </source>
</evidence>
<dbReference type="AlphaFoldDB" id="A0A286NV26"/>
<keyword evidence="4" id="KW-0444">Lipid biosynthesis</keyword>
<keyword evidence="5" id="KW-0808">Transferase</keyword>
<evidence type="ECO:0000256" key="11">
    <source>
        <dbReference type="ARBA" id="ARBA00023098"/>
    </source>
</evidence>
<dbReference type="CDD" id="cd14265">
    <property type="entry name" value="UDPK_IM_like"/>
    <property type="match status" value="1"/>
</dbReference>
<feature type="transmembrane region" description="Helical" evidence="20">
    <location>
        <begin position="114"/>
        <end position="136"/>
    </location>
</feature>
<keyword evidence="12 20" id="KW-0472">Membrane</keyword>
<evidence type="ECO:0000256" key="16">
    <source>
        <dbReference type="PIRSR" id="PIRSR600829-2"/>
    </source>
</evidence>
<feature type="transmembrane region" description="Helical" evidence="20">
    <location>
        <begin position="51"/>
        <end position="68"/>
    </location>
</feature>
<comment type="subcellular location">
    <subcellularLocation>
        <location evidence="1">Cell membrane</location>
        <topology evidence="1">Multi-pass membrane protein</topology>
    </subcellularLocation>
</comment>
<keyword evidence="7 17" id="KW-0547">Nucleotide-binding</keyword>
<keyword evidence="8 21" id="KW-0418">Kinase</keyword>
<dbReference type="InterPro" id="IPR000829">
    <property type="entry name" value="DAGK"/>
</dbReference>
<reference evidence="21 22" key="1">
    <citation type="submission" date="2017-06" db="EMBL/GenBank/DDBJ databases">
        <authorList>
            <person name="Kim H.J."/>
            <person name="Triplett B.A."/>
        </authorList>
    </citation>
    <scope>NUCLEOTIDE SEQUENCE [LARGE SCALE GENOMIC DNA]</scope>
    <source>
        <strain evidence="21 22">DSM 14713</strain>
    </source>
</reference>
<evidence type="ECO:0000256" key="1">
    <source>
        <dbReference type="ARBA" id="ARBA00004651"/>
    </source>
</evidence>
<evidence type="ECO:0000256" key="10">
    <source>
        <dbReference type="ARBA" id="ARBA00022989"/>
    </source>
</evidence>
<evidence type="ECO:0000256" key="15">
    <source>
        <dbReference type="PIRSR" id="PIRSR600829-1"/>
    </source>
</evidence>
<keyword evidence="22" id="KW-1185">Reference proteome</keyword>
<keyword evidence="14" id="KW-1208">Phospholipid metabolism</keyword>
<evidence type="ECO:0000256" key="13">
    <source>
        <dbReference type="ARBA" id="ARBA00023209"/>
    </source>
</evidence>
<dbReference type="InterPro" id="IPR033717">
    <property type="entry name" value="UDPK"/>
</dbReference>
<keyword evidence="6 20" id="KW-0812">Transmembrane</keyword>
<dbReference type="KEGG" id="mbd:MEBOL_000344"/>